<keyword evidence="1" id="KW-0238">DNA-binding</keyword>
<keyword evidence="5" id="KW-1185">Reference proteome</keyword>
<dbReference type="InterPro" id="IPR013762">
    <property type="entry name" value="Integrase-like_cat_sf"/>
</dbReference>
<dbReference type="GO" id="GO:0015074">
    <property type="term" value="P:DNA integration"/>
    <property type="evidence" value="ECO:0007669"/>
    <property type="project" value="InterPro"/>
</dbReference>
<dbReference type="PROSITE" id="PS51898">
    <property type="entry name" value="TYR_RECOMBINASE"/>
    <property type="match status" value="1"/>
</dbReference>
<name>A0AAE3ZGP4_9ACTN</name>
<dbReference type="Gene3D" id="1.10.443.10">
    <property type="entry name" value="Intergrase catalytic core"/>
    <property type="match status" value="1"/>
</dbReference>
<evidence type="ECO:0000313" key="5">
    <source>
        <dbReference type="Proteomes" id="UP001180845"/>
    </source>
</evidence>
<dbReference type="Proteomes" id="UP001180845">
    <property type="component" value="Unassembled WGS sequence"/>
</dbReference>
<dbReference type="SUPFAM" id="SSF56349">
    <property type="entry name" value="DNA breaking-rejoining enzymes"/>
    <property type="match status" value="1"/>
</dbReference>
<dbReference type="Pfam" id="PF00589">
    <property type="entry name" value="Phage_integrase"/>
    <property type="match status" value="1"/>
</dbReference>
<evidence type="ECO:0000256" key="2">
    <source>
        <dbReference type="ARBA" id="ARBA00023172"/>
    </source>
</evidence>
<dbReference type="RefSeq" id="WP_310278745.1">
    <property type="nucleotide sequence ID" value="NZ_JAVDXW010000002.1"/>
</dbReference>
<dbReference type="SUPFAM" id="SSF47823">
    <property type="entry name" value="lambda integrase-like, N-terminal domain"/>
    <property type="match status" value="1"/>
</dbReference>
<dbReference type="Gene3D" id="1.10.150.130">
    <property type="match status" value="1"/>
</dbReference>
<comment type="caution">
    <text evidence="4">The sequence shown here is derived from an EMBL/GenBank/DDBJ whole genome shotgun (WGS) entry which is preliminary data.</text>
</comment>
<dbReference type="GO" id="GO:0003677">
    <property type="term" value="F:DNA binding"/>
    <property type="evidence" value="ECO:0007669"/>
    <property type="project" value="UniProtKB-KW"/>
</dbReference>
<dbReference type="InterPro" id="IPR010998">
    <property type="entry name" value="Integrase_recombinase_N"/>
</dbReference>
<organism evidence="4 5">
    <name type="scientific">Haloactinomyces albus</name>
    <dbReference type="NCBI Taxonomy" id="1352928"/>
    <lineage>
        <taxon>Bacteria</taxon>
        <taxon>Bacillati</taxon>
        <taxon>Actinomycetota</taxon>
        <taxon>Actinomycetes</taxon>
        <taxon>Actinopolysporales</taxon>
        <taxon>Actinopolysporaceae</taxon>
        <taxon>Haloactinomyces</taxon>
    </lineage>
</organism>
<evidence type="ECO:0000259" key="3">
    <source>
        <dbReference type="PROSITE" id="PS51898"/>
    </source>
</evidence>
<evidence type="ECO:0000313" key="4">
    <source>
        <dbReference type="EMBL" id="MDR7304532.1"/>
    </source>
</evidence>
<gene>
    <name evidence="4" type="ORF">JOF55_004776</name>
</gene>
<dbReference type="InterPro" id="IPR002104">
    <property type="entry name" value="Integrase_catalytic"/>
</dbReference>
<dbReference type="EMBL" id="JAVDXW010000002">
    <property type="protein sequence ID" value="MDR7304532.1"/>
    <property type="molecule type" value="Genomic_DNA"/>
</dbReference>
<feature type="domain" description="Tyr recombinase" evidence="3">
    <location>
        <begin position="125"/>
        <end position="318"/>
    </location>
</feature>
<proteinExistence type="predicted"/>
<evidence type="ECO:0000256" key="1">
    <source>
        <dbReference type="ARBA" id="ARBA00023125"/>
    </source>
</evidence>
<reference evidence="4" key="1">
    <citation type="submission" date="2023-07" db="EMBL/GenBank/DDBJ databases">
        <title>Sequencing the genomes of 1000 actinobacteria strains.</title>
        <authorList>
            <person name="Klenk H.-P."/>
        </authorList>
    </citation>
    <scope>NUCLEOTIDE SEQUENCE</scope>
    <source>
        <strain evidence="4">DSM 45977</strain>
    </source>
</reference>
<dbReference type="GO" id="GO:0006310">
    <property type="term" value="P:DNA recombination"/>
    <property type="evidence" value="ECO:0007669"/>
    <property type="project" value="UniProtKB-KW"/>
</dbReference>
<protein>
    <submittedName>
        <fullName evidence="4">Integrase</fullName>
    </submittedName>
</protein>
<dbReference type="InterPro" id="IPR011010">
    <property type="entry name" value="DNA_brk_join_enz"/>
</dbReference>
<keyword evidence="2" id="KW-0233">DNA recombination</keyword>
<sequence>MLSEASPQQRLAALDELAETYVHAQRPANTRRAYAGDWHVWEDYTRAVGIPLYAATTGSLVGFVRWLETVKQAAPATIDRRLTGAVAGLRHYRVPVTPEATRAAWEALRGYRRRLAEAGQHRGRGQATAITHTDLRAVLEACPATRAGTRDRALLLVGLAIAARRSDLANLLTSDIHTTSQGLIITVRHGKTTGQMAVPAGRHPDTCPVRAWHTWQETAGLTTDGPAFRRIDRWDHLHPAGLSPQAIGDIITRAGQRADLPYRLTGHSLRAGMATTARQAGATDIAIADQGRWQRGSYALYQYLRRVDQFGHDNAAGKLGL</sequence>
<accession>A0AAE3ZGP4</accession>
<dbReference type="AlphaFoldDB" id="A0AAE3ZGP4"/>